<dbReference type="CDD" id="cd01536">
    <property type="entry name" value="PBP1_ABC_sugar_binding-like"/>
    <property type="match status" value="1"/>
</dbReference>
<dbReference type="RefSeq" id="WP_075804276.1">
    <property type="nucleotide sequence ID" value="NZ_MKZO01000029.1"/>
</dbReference>
<keyword evidence="3 4" id="KW-0732">Signal</keyword>
<comment type="subcellular location">
    <subcellularLocation>
        <location evidence="1">Cell envelope</location>
    </subcellularLocation>
</comment>
<name>A0A1Q9R2N1_PSEPU</name>
<dbReference type="AlphaFoldDB" id="A0A1Q9R2N1"/>
<evidence type="ECO:0000259" key="5">
    <source>
        <dbReference type="Pfam" id="PF13407"/>
    </source>
</evidence>
<proteinExistence type="inferred from homology"/>
<dbReference type="Proteomes" id="UP000186736">
    <property type="component" value="Unassembled WGS sequence"/>
</dbReference>
<reference evidence="6 7" key="1">
    <citation type="submission" date="2016-10" db="EMBL/GenBank/DDBJ databases">
        <title>Genome Sequence of Pseudomonas putida GM4FR.</title>
        <authorList>
            <person name="Poehlein A."/>
            <person name="Wemheuer F."/>
            <person name="Hollensteiner J."/>
            <person name="Wemheuer B."/>
        </authorList>
    </citation>
    <scope>NUCLEOTIDE SEQUENCE [LARGE SCALE GENOMIC DNA]</scope>
    <source>
        <strain evidence="6 7">GM4FR</strain>
    </source>
</reference>
<dbReference type="InterPro" id="IPR028082">
    <property type="entry name" value="Peripla_BP_I"/>
</dbReference>
<evidence type="ECO:0000313" key="6">
    <source>
        <dbReference type="EMBL" id="OLS61666.1"/>
    </source>
</evidence>
<dbReference type="GO" id="GO:0055085">
    <property type="term" value="P:transmembrane transport"/>
    <property type="evidence" value="ECO:0007669"/>
    <property type="project" value="UniProtKB-ARBA"/>
</dbReference>
<dbReference type="GO" id="GO:0030246">
    <property type="term" value="F:carbohydrate binding"/>
    <property type="evidence" value="ECO:0007669"/>
    <property type="project" value="UniProtKB-ARBA"/>
</dbReference>
<dbReference type="GO" id="GO:0030313">
    <property type="term" value="C:cell envelope"/>
    <property type="evidence" value="ECO:0007669"/>
    <property type="project" value="UniProtKB-SubCell"/>
</dbReference>
<dbReference type="Gene3D" id="3.40.50.2300">
    <property type="match status" value="2"/>
</dbReference>
<comment type="caution">
    <text evidence="6">The sequence shown here is derived from an EMBL/GenBank/DDBJ whole genome shotgun (WGS) entry which is preliminary data.</text>
</comment>
<dbReference type="EMBL" id="MKZO01000029">
    <property type="protein sequence ID" value="OLS61666.1"/>
    <property type="molecule type" value="Genomic_DNA"/>
</dbReference>
<feature type="signal peptide" evidence="4">
    <location>
        <begin position="1"/>
        <end position="23"/>
    </location>
</feature>
<evidence type="ECO:0000256" key="4">
    <source>
        <dbReference type="SAM" id="SignalP"/>
    </source>
</evidence>
<feature type="chain" id="PRO_5012050991" evidence="4">
    <location>
        <begin position="24"/>
        <end position="335"/>
    </location>
</feature>
<organism evidence="6 7">
    <name type="scientific">Pseudomonas putida</name>
    <name type="common">Arthrobacter siderocapsulatus</name>
    <dbReference type="NCBI Taxonomy" id="303"/>
    <lineage>
        <taxon>Bacteria</taxon>
        <taxon>Pseudomonadati</taxon>
        <taxon>Pseudomonadota</taxon>
        <taxon>Gammaproteobacteria</taxon>
        <taxon>Pseudomonadales</taxon>
        <taxon>Pseudomonadaceae</taxon>
        <taxon>Pseudomonas</taxon>
    </lineage>
</organism>
<dbReference type="OrthoDB" id="250606at2"/>
<evidence type="ECO:0000256" key="1">
    <source>
        <dbReference type="ARBA" id="ARBA00004196"/>
    </source>
</evidence>
<protein>
    <submittedName>
        <fullName evidence="6">D-ribose-binding periplasmic protein</fullName>
    </submittedName>
</protein>
<evidence type="ECO:0000256" key="3">
    <source>
        <dbReference type="ARBA" id="ARBA00022729"/>
    </source>
</evidence>
<dbReference type="PANTHER" id="PTHR46847">
    <property type="entry name" value="D-ALLOSE-BINDING PERIPLASMIC PROTEIN-RELATED"/>
    <property type="match status" value="1"/>
</dbReference>
<dbReference type="Pfam" id="PF13407">
    <property type="entry name" value="Peripla_BP_4"/>
    <property type="match status" value="1"/>
</dbReference>
<feature type="domain" description="Periplasmic binding protein" evidence="5">
    <location>
        <begin position="36"/>
        <end position="290"/>
    </location>
</feature>
<evidence type="ECO:0000256" key="2">
    <source>
        <dbReference type="ARBA" id="ARBA00007639"/>
    </source>
</evidence>
<evidence type="ECO:0000313" key="7">
    <source>
        <dbReference type="Proteomes" id="UP000186736"/>
    </source>
</evidence>
<dbReference type="SUPFAM" id="SSF53822">
    <property type="entry name" value="Periplasmic binding protein-like I"/>
    <property type="match status" value="1"/>
</dbReference>
<accession>A0A1Q9R2N1</accession>
<gene>
    <name evidence="6" type="primary">rbsB_2</name>
    <name evidence="6" type="ORF">PSEMO_34790</name>
</gene>
<dbReference type="InterPro" id="IPR025997">
    <property type="entry name" value="SBP_2_dom"/>
</dbReference>
<dbReference type="PANTHER" id="PTHR46847:SF1">
    <property type="entry name" value="D-ALLOSE-BINDING PERIPLASMIC PROTEIN-RELATED"/>
    <property type="match status" value="1"/>
</dbReference>
<sequence length="335" mass="34787">MKSYLAVAVGVCISAGTICSAVAEEAQRVGYSAGFLTDPFQAVLVKKALAEAKGAGLETMPATNANGDAGKQISDMQNLIASGANGILVNPTDSRAIIPALKAAESSEIPVVAIDMAPAGGKVAMIVRADNVMMGRMACEQLGAAIGGKGKVLSLLGDQATTNGRERTKGFSDCMAQKFPSVEIIEQPTNWRADKTATATQTVLGSTPDLAAIYLQSDSVMLNSVLNALKAVGKLKPRGQDGHVVAVSIDGTPYALQQMRAGYLDAIVAQPLNGYATHGVEYLKRAIAKETFSPGPTNHNSTIVMQDGNPVDFLSAPLVTPDNVDDKALWGNAAQ</sequence>
<comment type="similarity">
    <text evidence="2">Belongs to the bacterial solute-binding protein 2 family.</text>
</comment>